<evidence type="ECO:0000313" key="1">
    <source>
        <dbReference type="EMBL" id="MEI7105021.1"/>
    </source>
</evidence>
<dbReference type="EMBL" id="JBBBON010000032">
    <property type="protein sequence ID" value="MEI7105021.1"/>
    <property type="molecule type" value="Genomic_DNA"/>
</dbReference>
<keyword evidence="2" id="KW-1185">Reference proteome</keyword>
<sequence length="86" mass="9835">FCCHHNCVSLLPCQWMRIIGTSRQAAIGVLKKNDCLLHSTAKPRFIPIFAQTYPQKAFYSKIDEHHANVFATIHPVQNRRVFANAN</sequence>
<evidence type="ECO:0000313" key="2">
    <source>
        <dbReference type="Proteomes" id="UP001313132"/>
    </source>
</evidence>
<name>A0ABU8K440_9GAMM</name>
<feature type="non-terminal residue" evidence="1">
    <location>
        <position position="1"/>
    </location>
</feature>
<gene>
    <name evidence="1" type="ORF">WCT63_21575</name>
</gene>
<comment type="caution">
    <text evidence="1">The sequence shown here is derived from an EMBL/GenBank/DDBJ whole genome shotgun (WGS) entry which is preliminary data.</text>
</comment>
<organism evidence="1 2">
    <name type="scientific">Pectobacterium versatile</name>
    <dbReference type="NCBI Taxonomy" id="2488639"/>
    <lineage>
        <taxon>Bacteria</taxon>
        <taxon>Pseudomonadati</taxon>
        <taxon>Pseudomonadota</taxon>
        <taxon>Gammaproteobacteria</taxon>
        <taxon>Enterobacterales</taxon>
        <taxon>Pectobacteriaceae</taxon>
        <taxon>Pectobacterium</taxon>
    </lineage>
</organism>
<proteinExistence type="predicted"/>
<dbReference type="RefSeq" id="WP_336858357.1">
    <property type="nucleotide sequence ID" value="NZ_JBBBOL010000024.1"/>
</dbReference>
<protein>
    <submittedName>
        <fullName evidence="1">Uncharacterized protein</fullName>
    </submittedName>
</protein>
<dbReference type="Proteomes" id="UP001313132">
    <property type="component" value="Unassembled WGS sequence"/>
</dbReference>
<accession>A0ABU8K440</accession>
<reference evidence="1 2" key="1">
    <citation type="submission" date="2024-03" db="EMBL/GenBank/DDBJ databases">
        <title>Analysis of soft rot Pectobacteriaceae population diversity in US potato growing regions between 2016 and 2022.</title>
        <authorList>
            <person name="Ma X."/>
            <person name="Zhang X."/>
            <person name="Stodghill P."/>
            <person name="Rioux R."/>
            <person name="Babler B."/>
            <person name="Shrestha S."/>
            <person name="Babler B."/>
            <person name="Rivedal H."/>
            <person name="Frost K."/>
            <person name="Hao J."/>
            <person name="Secor G."/>
            <person name="Swingle B."/>
        </authorList>
    </citation>
    <scope>NUCLEOTIDE SEQUENCE [LARGE SCALE GENOMIC DNA]</scope>
    <source>
        <strain evidence="1 2">UMSS2</strain>
    </source>
</reference>